<sequence length="167" mass="19544">MTNSLNISIVQQHYECKICSTSYKTKKGLTRHQNTVQKYNIRREGLYTLPLEAITQFKADLIHIIGNKLKAHFKQSGKQTISFPCLERPDAYAQLTGIFNNSNWGRKFFDNDQQTFVLLFDAQAEKEANCNLFNKRYKNRLLRLTVEWKFRYDKEQCPGLVLAKLDS</sequence>
<evidence type="ECO:0000313" key="1">
    <source>
        <dbReference type="EMBL" id="RIB02905.1"/>
    </source>
</evidence>
<dbReference type="EMBL" id="QKWP01002552">
    <property type="protein sequence ID" value="RIB02905.1"/>
    <property type="molecule type" value="Genomic_DNA"/>
</dbReference>
<dbReference type="InterPro" id="IPR036236">
    <property type="entry name" value="Znf_C2H2_sf"/>
</dbReference>
<dbReference type="SUPFAM" id="SSF57667">
    <property type="entry name" value="beta-beta-alpha zinc fingers"/>
    <property type="match status" value="1"/>
</dbReference>
<organism evidence="1 2">
    <name type="scientific">Gigaspora rosea</name>
    <dbReference type="NCBI Taxonomy" id="44941"/>
    <lineage>
        <taxon>Eukaryota</taxon>
        <taxon>Fungi</taxon>
        <taxon>Fungi incertae sedis</taxon>
        <taxon>Mucoromycota</taxon>
        <taxon>Glomeromycotina</taxon>
        <taxon>Glomeromycetes</taxon>
        <taxon>Diversisporales</taxon>
        <taxon>Gigasporaceae</taxon>
        <taxon>Gigaspora</taxon>
    </lineage>
</organism>
<evidence type="ECO:0008006" key="3">
    <source>
        <dbReference type="Google" id="ProtNLM"/>
    </source>
</evidence>
<reference evidence="1 2" key="1">
    <citation type="submission" date="2018-06" db="EMBL/GenBank/DDBJ databases">
        <title>Comparative genomics reveals the genomic features of Rhizophagus irregularis, R. cerebriforme, R. diaphanum and Gigaspora rosea, and their symbiotic lifestyle signature.</title>
        <authorList>
            <person name="Morin E."/>
            <person name="San Clemente H."/>
            <person name="Chen E.C.H."/>
            <person name="De La Providencia I."/>
            <person name="Hainaut M."/>
            <person name="Kuo A."/>
            <person name="Kohler A."/>
            <person name="Murat C."/>
            <person name="Tang N."/>
            <person name="Roy S."/>
            <person name="Loubradou J."/>
            <person name="Henrissat B."/>
            <person name="Grigoriev I.V."/>
            <person name="Corradi N."/>
            <person name="Roux C."/>
            <person name="Martin F.M."/>
        </authorList>
    </citation>
    <scope>NUCLEOTIDE SEQUENCE [LARGE SCALE GENOMIC DNA]</scope>
    <source>
        <strain evidence="1 2">DAOM 194757</strain>
    </source>
</reference>
<dbReference type="Proteomes" id="UP000266673">
    <property type="component" value="Unassembled WGS sequence"/>
</dbReference>
<gene>
    <name evidence="1" type="ORF">C2G38_2226531</name>
</gene>
<protein>
    <recommendedName>
        <fullName evidence="3">C2H2-type domain-containing protein</fullName>
    </recommendedName>
</protein>
<comment type="caution">
    <text evidence="1">The sequence shown here is derived from an EMBL/GenBank/DDBJ whole genome shotgun (WGS) entry which is preliminary data.</text>
</comment>
<name>A0A397TY25_9GLOM</name>
<dbReference type="AlphaFoldDB" id="A0A397TY25"/>
<accession>A0A397TY25</accession>
<evidence type="ECO:0000313" key="2">
    <source>
        <dbReference type="Proteomes" id="UP000266673"/>
    </source>
</evidence>
<keyword evidence="2" id="KW-1185">Reference proteome</keyword>
<proteinExistence type="predicted"/>
<dbReference type="OrthoDB" id="2434412at2759"/>